<comment type="caution">
    <text evidence="12">The sequence shown here is derived from an EMBL/GenBank/DDBJ whole genome shotgun (WGS) entry which is preliminary data.</text>
</comment>
<protein>
    <recommendedName>
        <fullName evidence="11">Extracellular metalloproteinase</fullName>
        <ecNumber evidence="11">3.4.24.-</ecNumber>
    </recommendedName>
    <alternativeName>
        <fullName evidence="11">Fungalysin</fullName>
    </alternativeName>
</protein>
<keyword evidence="5 11" id="KW-0645">Protease</keyword>
<evidence type="ECO:0000256" key="10">
    <source>
        <dbReference type="ARBA" id="ARBA00023145"/>
    </source>
</evidence>
<keyword evidence="6 11" id="KW-0479">Metal-binding</keyword>
<proteinExistence type="inferred from homology"/>
<evidence type="ECO:0000256" key="6">
    <source>
        <dbReference type="ARBA" id="ARBA00022723"/>
    </source>
</evidence>
<dbReference type="Gene3D" id="3.10.170.10">
    <property type="match status" value="1"/>
</dbReference>
<comment type="cofactor">
    <cofactor evidence="1 11">
        <name>Zn(2+)</name>
        <dbReference type="ChEBI" id="CHEBI:29105"/>
    </cofactor>
</comment>
<dbReference type="PRINTS" id="PR00999">
    <property type="entry name" value="FUNGALYSIN"/>
</dbReference>
<dbReference type="CDD" id="cd09596">
    <property type="entry name" value="M36"/>
    <property type="match status" value="1"/>
</dbReference>
<feature type="signal peptide" evidence="11">
    <location>
        <begin position="1"/>
        <end position="19"/>
    </location>
</feature>
<dbReference type="PANTHER" id="PTHR33478">
    <property type="entry name" value="EXTRACELLULAR METALLOPROTEINASE MEP"/>
    <property type="match status" value="1"/>
</dbReference>
<sequence length="617" mass="68481">MVNVSFILVLALVSPAVVAQPRTNGFTGLAACFKRQTTSELSTKAIYERIPLSGGTLKSTSDEDSVKIGLSYILQKLKPKPNKFKVVTKFTDHLGATHVYGVPLYLGFPIANLHAAAHVKNGLILFYSAIIKNNQRLKKRSPTILELRAEKSYEEAVRAEISSEEAVRAAVGCLNVPFYNGIAPVMESYWTSNGNILVWRFQLRDDPITRWFEVRVNANTGVVVSSQDSKRDFTYTAIELPNENPHDGFSEIVNPENIQSSPKGWTDDFELEKNNALVSSEGGEIFKTTTEGIFNMVFDPISPPQTPTNIVVGVINAFYAFTCRSPLVTNMVHDVFYAYGFNERAGNFQRDNFNSGGVGEDPVIISIQDSRRADDASFYTPPDGQPGVLNLHIYTATEPNRDPALDNTILIHELTHGLSRRLTGGARGSICMISIESRGLSEGYSDAIALIFMAKPEDTRDTEKVMGEYVKERPGGLRRYPYTTDMKVNPLTYKDAIGEKDIHRLGAIWASMLFEVYWNLVNAYGFSTNLHDATQKEGNIVFLQILVGTLMIQPCNPTFDSAHDAMLAADEMYYDGVNEHLIRQGFAKRGLGSILQLDPIMDSSICDLPGPLNMRIE</sequence>
<keyword evidence="9 11" id="KW-0482">Metalloprotease</keyword>
<dbReference type="Pfam" id="PF02128">
    <property type="entry name" value="Peptidase_M36"/>
    <property type="match status" value="1"/>
</dbReference>
<keyword evidence="8 11" id="KW-0862">Zinc</keyword>
<dbReference type="EC" id="3.4.24.-" evidence="11"/>
<evidence type="ECO:0000256" key="1">
    <source>
        <dbReference type="ARBA" id="ARBA00001947"/>
    </source>
</evidence>
<dbReference type="InterPro" id="IPR001842">
    <property type="entry name" value="Peptidase_M36"/>
</dbReference>
<keyword evidence="11" id="KW-0732">Signal</keyword>
<evidence type="ECO:0000256" key="8">
    <source>
        <dbReference type="ARBA" id="ARBA00022833"/>
    </source>
</evidence>
<dbReference type="InterPro" id="IPR027268">
    <property type="entry name" value="Peptidase_M4/M1_CTD_sf"/>
</dbReference>
<evidence type="ECO:0000256" key="7">
    <source>
        <dbReference type="ARBA" id="ARBA00022801"/>
    </source>
</evidence>
<evidence type="ECO:0000256" key="5">
    <source>
        <dbReference type="ARBA" id="ARBA00022670"/>
    </source>
</evidence>
<name>A0ABQ8EY42_9FUNG</name>
<dbReference type="EMBL" id="JAFCIX010000510">
    <property type="protein sequence ID" value="KAH6588385.1"/>
    <property type="molecule type" value="Genomic_DNA"/>
</dbReference>
<dbReference type="Proteomes" id="UP001648503">
    <property type="component" value="Unassembled WGS sequence"/>
</dbReference>
<keyword evidence="7 11" id="KW-0378">Hydrolase</keyword>
<keyword evidence="4 11" id="KW-0964">Secreted</keyword>
<dbReference type="PANTHER" id="PTHR33478:SF1">
    <property type="entry name" value="EXTRACELLULAR METALLOPROTEINASE MEP"/>
    <property type="match status" value="1"/>
</dbReference>
<comment type="similarity">
    <text evidence="3 11">Belongs to the peptidase M36 family.</text>
</comment>
<evidence type="ECO:0000256" key="2">
    <source>
        <dbReference type="ARBA" id="ARBA00004613"/>
    </source>
</evidence>
<evidence type="ECO:0000313" key="13">
    <source>
        <dbReference type="Proteomes" id="UP001648503"/>
    </source>
</evidence>
<evidence type="ECO:0000256" key="9">
    <source>
        <dbReference type="ARBA" id="ARBA00023049"/>
    </source>
</evidence>
<evidence type="ECO:0000256" key="4">
    <source>
        <dbReference type="ARBA" id="ARBA00022525"/>
    </source>
</evidence>
<gene>
    <name evidence="12" type="ORF">BASA50_010751</name>
</gene>
<organism evidence="12 13">
    <name type="scientific">Batrachochytrium salamandrivorans</name>
    <dbReference type="NCBI Taxonomy" id="1357716"/>
    <lineage>
        <taxon>Eukaryota</taxon>
        <taxon>Fungi</taxon>
        <taxon>Fungi incertae sedis</taxon>
        <taxon>Chytridiomycota</taxon>
        <taxon>Chytridiomycota incertae sedis</taxon>
        <taxon>Chytridiomycetes</taxon>
        <taxon>Rhizophydiales</taxon>
        <taxon>Rhizophydiales incertae sedis</taxon>
        <taxon>Batrachochytrium</taxon>
    </lineage>
</organism>
<dbReference type="Gene3D" id="1.10.390.10">
    <property type="entry name" value="Neutral Protease Domain 2"/>
    <property type="match status" value="1"/>
</dbReference>
<accession>A0ABQ8EY42</accession>
<feature type="chain" id="PRO_5044974441" description="Extracellular metalloproteinase" evidence="11">
    <location>
        <begin position="20"/>
        <end position="617"/>
    </location>
</feature>
<keyword evidence="13" id="KW-1185">Reference proteome</keyword>
<keyword evidence="10 11" id="KW-0865">Zymogen</keyword>
<evidence type="ECO:0000256" key="3">
    <source>
        <dbReference type="ARBA" id="ARBA00006006"/>
    </source>
</evidence>
<evidence type="ECO:0000256" key="11">
    <source>
        <dbReference type="RuleBase" id="RU364017"/>
    </source>
</evidence>
<comment type="subcellular location">
    <subcellularLocation>
        <location evidence="2 11">Secreted</location>
    </subcellularLocation>
</comment>
<reference evidence="12 13" key="1">
    <citation type="submission" date="2021-02" db="EMBL/GenBank/DDBJ databases">
        <title>Variation within the Batrachochytrium salamandrivorans European outbreak.</title>
        <authorList>
            <person name="Kelly M."/>
            <person name="Pasmans F."/>
            <person name="Shea T.P."/>
            <person name="Munoz J.F."/>
            <person name="Carranza S."/>
            <person name="Cuomo C.A."/>
            <person name="Martel A."/>
        </authorList>
    </citation>
    <scope>NUCLEOTIDE SEQUENCE [LARGE SCALE GENOMIC DNA]</scope>
    <source>
        <strain evidence="12 13">AMFP18/2</strain>
    </source>
</reference>
<dbReference type="InterPro" id="IPR050371">
    <property type="entry name" value="Fungal_virulence_M36"/>
</dbReference>
<dbReference type="SUPFAM" id="SSF55486">
    <property type="entry name" value="Metalloproteases ('zincins'), catalytic domain"/>
    <property type="match status" value="1"/>
</dbReference>
<evidence type="ECO:0000313" key="12">
    <source>
        <dbReference type="EMBL" id="KAH6588385.1"/>
    </source>
</evidence>